<proteinExistence type="predicted"/>
<dbReference type="InterPro" id="IPR033522">
    <property type="entry name" value="IA-2/IA-2_beta"/>
</dbReference>
<reference evidence="16 17" key="1">
    <citation type="journal article" date="2020" name="Nature">
        <title>Six reference-quality genomes reveal evolution of bat adaptations.</title>
        <authorList>
            <person name="Jebb D."/>
            <person name="Huang Z."/>
            <person name="Pippel M."/>
            <person name="Hughes G.M."/>
            <person name="Lavrichenko K."/>
            <person name="Devanna P."/>
            <person name="Winkler S."/>
            <person name="Jermiin L.S."/>
            <person name="Skirmuntt E.C."/>
            <person name="Katzourakis A."/>
            <person name="Burkitt-Gray L."/>
            <person name="Ray D.A."/>
            <person name="Sullivan K.A.M."/>
            <person name="Roscito J.G."/>
            <person name="Kirilenko B.M."/>
            <person name="Davalos L.M."/>
            <person name="Corthals A.P."/>
            <person name="Power M.L."/>
            <person name="Jones G."/>
            <person name="Ransome R.D."/>
            <person name="Dechmann D.K.N."/>
            <person name="Locatelli A.G."/>
            <person name="Puechmaille S.J."/>
            <person name="Fedrigo O."/>
            <person name="Jarvis E.D."/>
            <person name="Hiller M."/>
            <person name="Vernes S.C."/>
            <person name="Myers E.W."/>
            <person name="Teeling E.C."/>
        </authorList>
    </citation>
    <scope>NUCLEOTIDE SEQUENCE [LARGE SCALE GENOMIC DNA]</scope>
    <source>
        <strain evidence="16">MMolMol1</strain>
        <tissue evidence="16">Muscle</tissue>
    </source>
</reference>
<accession>A0A7J8FTA7</accession>
<feature type="compositionally biased region" description="Polar residues" evidence="12">
    <location>
        <begin position="187"/>
        <end position="201"/>
    </location>
</feature>
<evidence type="ECO:0000313" key="17">
    <source>
        <dbReference type="Proteomes" id="UP000550707"/>
    </source>
</evidence>
<dbReference type="GO" id="GO:0045202">
    <property type="term" value="C:synapse"/>
    <property type="evidence" value="ECO:0007669"/>
    <property type="project" value="UniProtKB-SubCell"/>
</dbReference>
<evidence type="ECO:0000256" key="9">
    <source>
        <dbReference type="ARBA" id="ARBA00023180"/>
    </source>
</evidence>
<evidence type="ECO:0000256" key="8">
    <source>
        <dbReference type="ARBA" id="ARBA00023170"/>
    </source>
</evidence>
<dbReference type="InterPro" id="IPR021613">
    <property type="entry name" value="Receptor_IA-2_dom"/>
</dbReference>
<dbReference type="GO" id="GO:0030658">
    <property type="term" value="C:transport vesicle membrane"/>
    <property type="evidence" value="ECO:0007669"/>
    <property type="project" value="UniProtKB-SubCell"/>
</dbReference>
<feature type="region of interest" description="Disordered" evidence="12">
    <location>
        <begin position="416"/>
        <end position="452"/>
    </location>
</feature>
<feature type="domain" description="Tyrosine specific protein phosphatases" evidence="15">
    <location>
        <begin position="660"/>
        <end position="732"/>
    </location>
</feature>
<evidence type="ECO:0000256" key="1">
    <source>
        <dbReference type="ARBA" id="ARBA00004212"/>
    </source>
</evidence>
<gene>
    <name evidence="16" type="ORF">HJG59_015082</name>
</gene>
<keyword evidence="5 13" id="KW-1133">Transmembrane helix</keyword>
<dbReference type="FunFam" id="3.30.70.2470:FF:000001">
    <property type="entry name" value="receptor-type tyrosine-protein phosphatase-like N isoform X1"/>
    <property type="match status" value="1"/>
</dbReference>
<sequence>MVSVNPMSKAEPPALFSRTASKSMFGAHPGHSYGDPPGPSPAQLFQESGLLYLAHELPVPSRARTPSLPEQGDSSQAEDSSEGDEEEGLEGLGKKPPSPAEQPDGTLQRLAAVLAGYGVELRQLTPEQLSTLSTLLQLLPKGAGQNLGGVVNIGADVKKTMKEQVQGGDTVEPLPPTPSLPGYPTAHPTSNKAQQMLSSGSPEPPKAAGPPAMPILMEKKSPLGHSQPMLAGQPSARPLAEEYGYIVTDQKPLSLAVGVKLLEILAEHVHMSSGSFINISVVGPALTFRIRHNEQNLSLADVTQQAGLVKSELEAQTGLQILQTGVGQREEAAAVLPRQARSASPMRSVLLTLVSLAGVAGLLVALAVALCVRQHARKRDKERLAALGPEGAHGDTTFEYQDLCRQHMATKSLFNRAEGAPEPSRVSSVSSQFSDAAQASPSSHSSTPSWCEEPAQANMDISTGHMILAYMEDHLRNRDRLAKEWQALCAYQAEPNTCATAQGEGNIKKNRHPDFLPYDHARIKLKVESSPSRSDYINASPIIEHDPRMPAYIATQGPLSHTIADFWQMVWESGCTVIVMLTPLVEDGVKQCDRYWPDEGSSLYHIYEVNLVSEHIWCEDFLVRSFYLKNVQTQETRTLTQFHFLSWPAEGTPASTRPLLDFRRKVNKCYRGRSCPIIVHCSDGAGRTGTYILVDMVLNRMAKGVKEIDIAATLEHVRDQRPGLVRSKENCPLQCDLPGAGEETRPPHDPPPTALPRTNSNLP</sequence>
<keyword evidence="9" id="KW-0325">Glycoprotein</keyword>
<evidence type="ECO:0000259" key="14">
    <source>
        <dbReference type="PROSITE" id="PS50055"/>
    </source>
</evidence>
<dbReference type="PANTHER" id="PTHR46106">
    <property type="entry name" value="IA-2 PROTEIN TYROSINE PHOSPHATASE, ISOFORM C"/>
    <property type="match status" value="1"/>
</dbReference>
<organism evidence="16 17">
    <name type="scientific">Molossus molossus</name>
    <name type="common">Pallas' mastiff bat</name>
    <name type="synonym">Vespertilio molossus</name>
    <dbReference type="NCBI Taxonomy" id="27622"/>
    <lineage>
        <taxon>Eukaryota</taxon>
        <taxon>Metazoa</taxon>
        <taxon>Chordata</taxon>
        <taxon>Craniata</taxon>
        <taxon>Vertebrata</taxon>
        <taxon>Euteleostomi</taxon>
        <taxon>Mammalia</taxon>
        <taxon>Eutheria</taxon>
        <taxon>Laurasiatheria</taxon>
        <taxon>Chiroptera</taxon>
        <taxon>Yangochiroptera</taxon>
        <taxon>Molossidae</taxon>
        <taxon>Molossus</taxon>
    </lineage>
</organism>
<dbReference type="Pfam" id="PF00102">
    <property type="entry name" value="Y_phosphatase"/>
    <property type="match status" value="1"/>
</dbReference>
<evidence type="ECO:0000313" key="16">
    <source>
        <dbReference type="EMBL" id="KAF6450957.1"/>
    </source>
</evidence>
<keyword evidence="10" id="KW-0968">Cytoplasmic vesicle</keyword>
<dbReference type="Gene3D" id="3.90.190.10">
    <property type="entry name" value="Protein tyrosine phosphatase superfamily"/>
    <property type="match status" value="1"/>
</dbReference>
<dbReference type="InterPro" id="IPR029021">
    <property type="entry name" value="Prot-tyrosine_phosphatase-like"/>
</dbReference>
<keyword evidence="3 13" id="KW-0812">Transmembrane</keyword>
<feature type="compositionally biased region" description="Low complexity" evidence="12">
    <location>
        <begin position="423"/>
        <end position="449"/>
    </location>
</feature>
<keyword evidence="4" id="KW-0732">Signal</keyword>
<dbReference type="SMART" id="SM00194">
    <property type="entry name" value="PTPc"/>
    <property type="match status" value="1"/>
</dbReference>
<dbReference type="AlphaFoldDB" id="A0A7J8FTA7"/>
<feature type="region of interest" description="Disordered" evidence="12">
    <location>
        <begin position="1"/>
        <end position="104"/>
    </location>
</feature>
<dbReference type="Gene3D" id="3.30.70.2470">
    <property type="entry name" value="Protein-tyrosine phosphatase receptor IA-2 ectodomain"/>
    <property type="match status" value="1"/>
</dbReference>
<dbReference type="EMBL" id="JACASF010000011">
    <property type="protein sequence ID" value="KAF6450957.1"/>
    <property type="molecule type" value="Genomic_DNA"/>
</dbReference>
<evidence type="ECO:0000256" key="6">
    <source>
        <dbReference type="ARBA" id="ARBA00023018"/>
    </source>
</evidence>
<dbReference type="GO" id="GO:0035773">
    <property type="term" value="P:insulin secretion involved in cellular response to glucose stimulus"/>
    <property type="evidence" value="ECO:0007669"/>
    <property type="project" value="TreeGrafter"/>
</dbReference>
<keyword evidence="6" id="KW-0770">Synapse</keyword>
<feature type="region of interest" description="Disordered" evidence="12">
    <location>
        <begin position="164"/>
        <end position="234"/>
    </location>
</feature>
<feature type="domain" description="Tyrosine-protein phosphatase" evidence="14">
    <location>
        <begin position="481"/>
        <end position="729"/>
    </location>
</feature>
<dbReference type="SMART" id="SM00404">
    <property type="entry name" value="PTPc_motif"/>
    <property type="match status" value="1"/>
</dbReference>
<keyword evidence="2" id="KW-0597">Phosphoprotein</keyword>
<dbReference type="InterPro" id="IPR000387">
    <property type="entry name" value="Tyr_Pase_dom"/>
</dbReference>
<evidence type="ECO:0000256" key="10">
    <source>
        <dbReference type="ARBA" id="ARBA00023329"/>
    </source>
</evidence>
<dbReference type="InterPro" id="IPR038112">
    <property type="entry name" value="Receptor_IA-2_ectodomain_sf"/>
</dbReference>
<dbReference type="FunFam" id="3.90.190.10:FF:000017">
    <property type="entry name" value="receptor-type tyrosine-protein phosphatase-like N isoform X2"/>
    <property type="match status" value="1"/>
</dbReference>
<dbReference type="InterPro" id="IPR016130">
    <property type="entry name" value="Tyr_Pase_AS"/>
</dbReference>
<dbReference type="InterPro" id="IPR003595">
    <property type="entry name" value="Tyr_Pase_cat"/>
</dbReference>
<evidence type="ECO:0000256" key="13">
    <source>
        <dbReference type="SAM" id="Phobius"/>
    </source>
</evidence>
<evidence type="ECO:0000256" key="7">
    <source>
        <dbReference type="ARBA" id="ARBA00023136"/>
    </source>
</evidence>
<keyword evidence="17" id="KW-1185">Reference proteome</keyword>
<dbReference type="PROSITE" id="PS00383">
    <property type="entry name" value="TYR_PHOSPHATASE_1"/>
    <property type="match status" value="1"/>
</dbReference>
<evidence type="ECO:0000256" key="5">
    <source>
        <dbReference type="ARBA" id="ARBA00022989"/>
    </source>
</evidence>
<comment type="subcellular location">
    <subcellularLocation>
        <location evidence="1">Cytoplasmic vesicle</location>
        <location evidence="1">Secretory vesicle membrane</location>
        <topology evidence="1">Single-pass type I membrane protein</topology>
    </subcellularLocation>
    <subcellularLocation>
        <location evidence="11">Synapse</location>
    </subcellularLocation>
</comment>
<feature type="compositionally biased region" description="Pro residues" evidence="12">
    <location>
        <begin position="202"/>
        <end position="213"/>
    </location>
</feature>
<dbReference type="InterPro" id="IPR000242">
    <property type="entry name" value="PTP_cat"/>
</dbReference>
<dbReference type="SUPFAM" id="SSF52799">
    <property type="entry name" value="(Phosphotyrosine protein) phosphatases II"/>
    <property type="match status" value="1"/>
</dbReference>
<dbReference type="Proteomes" id="UP000550707">
    <property type="component" value="Unassembled WGS sequence"/>
</dbReference>
<dbReference type="GO" id="GO:0051046">
    <property type="term" value="P:regulation of secretion"/>
    <property type="evidence" value="ECO:0007669"/>
    <property type="project" value="TreeGrafter"/>
</dbReference>
<dbReference type="Pfam" id="PF11548">
    <property type="entry name" value="Receptor_IA-2"/>
    <property type="match status" value="1"/>
</dbReference>
<dbReference type="PROSITE" id="PS50056">
    <property type="entry name" value="TYR_PHOSPHATASE_2"/>
    <property type="match status" value="1"/>
</dbReference>
<evidence type="ECO:0000256" key="11">
    <source>
        <dbReference type="ARBA" id="ARBA00034103"/>
    </source>
</evidence>
<name>A0A7J8FTA7_MOLMO</name>
<evidence type="ECO:0000259" key="15">
    <source>
        <dbReference type="PROSITE" id="PS50056"/>
    </source>
</evidence>
<evidence type="ECO:0000256" key="4">
    <source>
        <dbReference type="ARBA" id="ARBA00022729"/>
    </source>
</evidence>
<dbReference type="GO" id="GO:0004725">
    <property type="term" value="F:protein tyrosine phosphatase activity"/>
    <property type="evidence" value="ECO:0007669"/>
    <property type="project" value="InterPro"/>
</dbReference>
<comment type="caution">
    <text evidence="16">The sequence shown here is derived from an EMBL/GenBank/DDBJ whole genome shotgun (WGS) entry which is preliminary data.</text>
</comment>
<feature type="compositionally biased region" description="Acidic residues" evidence="12">
    <location>
        <begin position="79"/>
        <end position="89"/>
    </location>
</feature>
<evidence type="ECO:0000256" key="2">
    <source>
        <dbReference type="ARBA" id="ARBA00022553"/>
    </source>
</evidence>
<feature type="transmembrane region" description="Helical" evidence="13">
    <location>
        <begin position="349"/>
        <end position="372"/>
    </location>
</feature>
<dbReference type="PANTHER" id="PTHR46106:SF1">
    <property type="entry name" value="RECEPTOR-TYPE TYROSINE-PROTEIN PHOSPHATASE-LIKE N"/>
    <property type="match status" value="1"/>
</dbReference>
<dbReference type="PROSITE" id="PS50055">
    <property type="entry name" value="TYR_PHOSPHATASE_PTP"/>
    <property type="match status" value="1"/>
</dbReference>
<evidence type="ECO:0000256" key="12">
    <source>
        <dbReference type="SAM" id="MobiDB-lite"/>
    </source>
</evidence>
<protein>
    <submittedName>
        <fullName evidence="16">Protein tyrosine phosphatase receptor type N</fullName>
    </submittedName>
</protein>
<feature type="region of interest" description="Disordered" evidence="12">
    <location>
        <begin position="729"/>
        <end position="763"/>
    </location>
</feature>
<keyword evidence="7 13" id="KW-0472">Membrane</keyword>
<keyword evidence="8 16" id="KW-0675">Receptor</keyword>
<dbReference type="GO" id="GO:0030141">
    <property type="term" value="C:secretory granule"/>
    <property type="evidence" value="ECO:0007669"/>
    <property type="project" value="InterPro"/>
</dbReference>
<dbReference type="PRINTS" id="PR00700">
    <property type="entry name" value="PRTYPHPHTASE"/>
</dbReference>
<evidence type="ECO:0000256" key="3">
    <source>
        <dbReference type="ARBA" id="ARBA00022692"/>
    </source>
</evidence>